<dbReference type="Proteomes" id="UP000182486">
    <property type="component" value="Unassembled WGS sequence"/>
</dbReference>
<dbReference type="RefSeq" id="WP_071805061.1">
    <property type="nucleotide sequence ID" value="NZ_MEIA01000109.1"/>
</dbReference>
<dbReference type="AlphaFoldDB" id="A0A1K0FNA6"/>
<evidence type="ECO:0000313" key="1">
    <source>
        <dbReference type="EMBL" id="OJF14192.1"/>
    </source>
</evidence>
<organism evidence="1 2">
    <name type="scientific">Couchioplanes caeruleus subsp. caeruleus</name>
    <dbReference type="NCBI Taxonomy" id="56427"/>
    <lineage>
        <taxon>Bacteria</taxon>
        <taxon>Bacillati</taxon>
        <taxon>Actinomycetota</taxon>
        <taxon>Actinomycetes</taxon>
        <taxon>Micromonosporales</taxon>
        <taxon>Micromonosporaceae</taxon>
        <taxon>Couchioplanes</taxon>
    </lineage>
</organism>
<proteinExistence type="predicted"/>
<accession>A0A1K0FNA6</accession>
<reference evidence="1 2" key="1">
    <citation type="submission" date="2016-09" db="EMBL/GenBank/DDBJ databases">
        <title>Couchioplanes caeruleus draft genome sequence.</title>
        <authorList>
            <person name="Sheehan J."/>
            <person name="Caffrey P."/>
        </authorList>
    </citation>
    <scope>NUCLEOTIDE SEQUENCE [LARGE SCALE GENOMIC DNA]</scope>
    <source>
        <strain evidence="1 2">DSM 43634</strain>
    </source>
</reference>
<keyword evidence="2" id="KW-1185">Reference proteome</keyword>
<name>A0A1K0FNA6_9ACTN</name>
<protein>
    <submittedName>
        <fullName evidence="1">Uncharacterized protein</fullName>
    </submittedName>
</protein>
<comment type="caution">
    <text evidence="1">The sequence shown here is derived from an EMBL/GenBank/DDBJ whole genome shotgun (WGS) entry which is preliminary data.</text>
</comment>
<dbReference type="EMBL" id="MEIA01000109">
    <property type="protein sequence ID" value="OJF14192.1"/>
    <property type="molecule type" value="Genomic_DNA"/>
</dbReference>
<sequence>MTHTEHIAWSQRPSFRPRQVLTAEQLNRGLEDELNRQRLLNRAVHGYGVVLGFGPVVDEDGDLVLRHECLEITTGLALDRHGRMLYWPGGHLGVRDTVGERLTRPGHYTLYAHYARRPPLTDGCPPSIADRSPWWLEGVVFTLGHGCRHIDRHCPDHPIGFCVGHEEYVCRRTGSLPGQNDHTVPVSEDVAWLPRRPGDLRPTCVEDWTYDPDPEVAVPIACLEIGDLVDRDREGPDCEPRYGLLPSPPRACSVRPLVYRNPLLYELVTGGDVALPRVKSISWYGWIERGWATPVEWNEFEHTITTTGFEVWFTRPIRVATLHEASVFLTAILRDRDADYLRSRRVPTDGRHDKSRVEPLDRHGDVAGGVRLRPTREWLQNEVTGKYSNLFDGVRFELTIRGQLLRDHCGRMLDARPIDARGHGEARPGGDFVSAFQVGSAEGYRQIRPDGEDEE</sequence>
<evidence type="ECO:0000313" key="2">
    <source>
        <dbReference type="Proteomes" id="UP000182486"/>
    </source>
</evidence>
<gene>
    <name evidence="1" type="ORF">BG844_11075</name>
</gene>